<dbReference type="GO" id="GO:0008241">
    <property type="term" value="F:peptidyl-dipeptidase activity"/>
    <property type="evidence" value="ECO:0007669"/>
    <property type="project" value="UniProtKB-EC"/>
</dbReference>
<feature type="coiled-coil region" evidence="23">
    <location>
        <begin position="440"/>
        <end position="467"/>
    </location>
</feature>
<evidence type="ECO:0000256" key="23">
    <source>
        <dbReference type="SAM" id="Coils"/>
    </source>
</evidence>
<evidence type="ECO:0000256" key="1">
    <source>
        <dbReference type="ARBA" id="ARBA00001947"/>
    </source>
</evidence>
<comment type="similarity">
    <text evidence="2 21 22">Belongs to the peptidase M2 family.</text>
</comment>
<dbReference type="InterPro" id="IPR001548">
    <property type="entry name" value="Peptidase_M2"/>
</dbReference>
<feature type="active site" description="Proton acceptor 1" evidence="14">
    <location>
        <position position="165"/>
    </location>
</feature>
<sequence length="869" mass="101799">MPCRQGTCGPQKWGNVLELSVPYPNASAVDVTPRMKEQVRQDNLVTSNPGCDLLCFVGNMWAQTWGNVLDISTPYPEKEAVDVTPQMVKKGYTPLRMFKLAEEFFISLNLSAMPASFWDNSILEKPKDRDLVCHASAWDFYDGKDFRIKQCTRVDMNDLLTAHHEMGHIQYYIQYKHLPKVYKRGANPGFHEAVGDVMSLSVSTPKHLRKVGLLDANSVDDYEATINYLYLQGLQKVAFLPSALLMDLWRWDVFKGHTTSDRYNCDWWKLREKYQGVEPPTHRTEDNFDPGAKYHIIASVPYIRYFVSYVIQFQFHRSLCEKAGQFDPEDPESKPLHECDIYQSTEAGNLLGRMLQMGSSRPWPDAMEVVTGQREMDASGLLDYFSPLYKWLQDENNRTEEYIGWEPSNKDLTKILENSRDPEELKHVWLKWRYATGRRMKDMFVQYVELENEVARLNSEKETSAKVYACYINQSWFENLPHLVTDFSSVVDYWLQSYEEPNFRSHLEDLWAKIRPLYVQLHAYVRRKLREVYGEGYTPKRMFKEADDFFKSINLTEVPRSFWKKSVFEKANRSEEMVCHPNAWDMFDRKDFRIKMCASVNMDTFFTSHHEMGHIQYYLQYKDQPFVFRNGANPGFHEAVGDVVALSVMSRDHLRHLGLLRGAVHPSSEVEINFLYEMALQKIAFLPFGYLVDAWRWDVFAGKVGPEAYNRHWWDMRWDDLKATRSSNIKASLLQRQGQSRTLILDVNSMSRRVCLILGEYFVSYIIQFQFHRALCKETDIFDLDKRRSKPLHQCDIYNHTRAGNLLKRMLQMGSSRPWPDAMEVVTGQREMDASGLLDYFKPLSDWLKRENIRTNEPLDWLKGECGTR</sequence>
<dbReference type="PANTHER" id="PTHR10514:SF44">
    <property type="entry name" value="ANGIOTENSIN-CONVERTING ENZYME-RELATED"/>
    <property type="match status" value="1"/>
</dbReference>
<keyword evidence="10 18" id="KW-1015">Disulfide bond</keyword>
<proteinExistence type="inferred from homology"/>
<evidence type="ECO:0000256" key="7">
    <source>
        <dbReference type="ARBA" id="ARBA00022801"/>
    </source>
</evidence>
<feature type="binding site" evidence="20">
    <location>
        <position position="192"/>
    </location>
    <ligand>
        <name>Zn(2+)</name>
        <dbReference type="ChEBI" id="CHEBI:29105"/>
        <label>2</label>
        <note>catalytic</note>
    </ligand>
</feature>
<dbReference type="GO" id="GO:0008237">
    <property type="term" value="F:metallopeptidase activity"/>
    <property type="evidence" value="ECO:0007669"/>
    <property type="project" value="UniProtKB-KW"/>
</dbReference>
<keyword evidence="6" id="KW-0732">Signal</keyword>
<keyword evidence="5 17" id="KW-0479">Metal-binding</keyword>
<evidence type="ECO:0000256" key="3">
    <source>
        <dbReference type="ARBA" id="ARBA00022645"/>
    </source>
</evidence>
<dbReference type="GO" id="GO:0006508">
    <property type="term" value="P:proteolysis"/>
    <property type="evidence" value="ECO:0007669"/>
    <property type="project" value="UniProtKB-KW"/>
</dbReference>
<evidence type="ECO:0000256" key="4">
    <source>
        <dbReference type="ARBA" id="ARBA00022670"/>
    </source>
</evidence>
<evidence type="ECO:0000256" key="11">
    <source>
        <dbReference type="ARBA" id="ARBA00023180"/>
    </source>
</evidence>
<evidence type="ECO:0000256" key="14">
    <source>
        <dbReference type="PIRSR" id="PIRSR601548-1"/>
    </source>
</evidence>
<feature type="active site" description="Proton donor 2" evidence="19">
    <location>
        <position position="295"/>
    </location>
</feature>
<evidence type="ECO:0000313" key="24">
    <source>
        <dbReference type="EMBL" id="CAD7428471.1"/>
    </source>
</evidence>
<evidence type="ECO:0000256" key="8">
    <source>
        <dbReference type="ARBA" id="ARBA00022833"/>
    </source>
</evidence>
<feature type="disulfide bond" evidence="18">
    <location>
        <begin position="320"/>
        <end position="339"/>
    </location>
</feature>
<feature type="binding site" evidence="16">
    <location>
        <position position="304"/>
    </location>
    <ligand>
        <name>chloride</name>
        <dbReference type="ChEBI" id="CHEBI:17996"/>
        <label>1</label>
    </ligand>
</feature>
<evidence type="ECO:0000256" key="21">
    <source>
        <dbReference type="PROSITE-ProRule" id="PRU01355"/>
    </source>
</evidence>
<comment type="caution">
    <text evidence="21">Lacks conserved residue(s) required for the propagation of feature annotation.</text>
</comment>
<keyword evidence="23" id="KW-0175">Coiled coil</keyword>
<evidence type="ECO:0000256" key="13">
    <source>
        <dbReference type="ARBA" id="ARBA00039858"/>
    </source>
</evidence>
<evidence type="ECO:0000256" key="5">
    <source>
        <dbReference type="ARBA" id="ARBA00022723"/>
    </source>
</evidence>
<dbReference type="GO" id="GO:0046872">
    <property type="term" value="F:metal ion binding"/>
    <property type="evidence" value="ECO:0007669"/>
    <property type="project" value="UniProtKB-KW"/>
</dbReference>
<feature type="binding site" evidence="17">
    <location>
        <position position="168"/>
    </location>
    <ligand>
        <name>Zn(2+)</name>
        <dbReference type="ChEBI" id="CHEBI:29105"/>
        <label>1</label>
        <note>catalytic</note>
    </ligand>
</feature>
<dbReference type="Gene3D" id="1.10.1370.30">
    <property type="match status" value="2"/>
</dbReference>
<accession>A0A7R9HMM5</accession>
<dbReference type="AlphaFoldDB" id="A0A7R9HMM5"/>
<dbReference type="PANTHER" id="PTHR10514">
    <property type="entry name" value="ANGIOTENSIN-CONVERTING ENZYME"/>
    <property type="match status" value="1"/>
</dbReference>
<feature type="disulfide bond" evidence="18 21">
    <location>
        <begin position="133"/>
        <end position="151"/>
    </location>
</feature>
<name>A0A7R9HMM5_9NEOP</name>
<keyword evidence="11 22" id="KW-0325">Glycoprotein</keyword>
<comment type="cofactor">
    <cofactor evidence="1">
        <name>Zn(2+)</name>
        <dbReference type="ChEBI" id="CHEBI:29105"/>
    </cofactor>
</comment>
<dbReference type="FunFam" id="1.10.1370.30:FF:000004">
    <property type="entry name" value="Angiotensin-converting enzyme"/>
    <property type="match status" value="1"/>
</dbReference>
<keyword evidence="8 17" id="KW-0862">Zinc</keyword>
<feature type="disulfide bond" evidence="21">
    <location>
        <begin position="579"/>
        <end position="597"/>
    </location>
</feature>
<keyword evidence="7 22" id="KW-0378">Hydrolase</keyword>
<evidence type="ECO:0000256" key="2">
    <source>
        <dbReference type="ARBA" id="ARBA00008139"/>
    </source>
</evidence>
<evidence type="ECO:0000256" key="17">
    <source>
        <dbReference type="PIRSR" id="PIRSR601548-3"/>
    </source>
</evidence>
<evidence type="ECO:0000256" key="22">
    <source>
        <dbReference type="RuleBase" id="RU361144"/>
    </source>
</evidence>
<dbReference type="GO" id="GO:0005886">
    <property type="term" value="C:plasma membrane"/>
    <property type="evidence" value="ECO:0007669"/>
    <property type="project" value="TreeGrafter"/>
</dbReference>
<evidence type="ECO:0000256" key="18">
    <source>
        <dbReference type="PIRSR" id="PIRSR601548-4"/>
    </source>
</evidence>
<dbReference type="CDD" id="cd06461">
    <property type="entry name" value="M2_ACE"/>
    <property type="match status" value="2"/>
</dbReference>
<protein>
    <recommendedName>
        <fullName evidence="13 22">Angiotensin-converting enzyme</fullName>
        <ecNumber evidence="22">3.4.-.-</ecNumber>
    </recommendedName>
</protein>
<feature type="binding site" evidence="17">
    <location>
        <position position="192"/>
    </location>
    <ligand>
        <name>Zn(2+)</name>
        <dbReference type="ChEBI" id="CHEBI:29105"/>
        <label>1</label>
        <note>catalytic</note>
    </ligand>
</feature>
<organism evidence="24">
    <name type="scientific">Timema monikensis</name>
    <dbReference type="NCBI Taxonomy" id="170555"/>
    <lineage>
        <taxon>Eukaryota</taxon>
        <taxon>Metazoa</taxon>
        <taxon>Ecdysozoa</taxon>
        <taxon>Arthropoda</taxon>
        <taxon>Hexapoda</taxon>
        <taxon>Insecta</taxon>
        <taxon>Pterygota</taxon>
        <taxon>Neoptera</taxon>
        <taxon>Polyneoptera</taxon>
        <taxon>Phasmatodea</taxon>
        <taxon>Timematodea</taxon>
        <taxon>Timematoidea</taxon>
        <taxon>Timematidae</taxon>
        <taxon>Timema</taxon>
    </lineage>
</organism>
<feature type="binding site" evidence="20">
    <location>
        <position position="168"/>
    </location>
    <ligand>
        <name>Zn(2+)</name>
        <dbReference type="ChEBI" id="CHEBI:29105"/>
        <label>2</label>
        <note>catalytic</note>
    </ligand>
</feature>
<evidence type="ECO:0000256" key="12">
    <source>
        <dbReference type="ARBA" id="ARBA00036868"/>
    </source>
</evidence>
<feature type="active site" description="Proton acceptor 2" evidence="19">
    <location>
        <position position="165"/>
    </location>
</feature>
<dbReference type="EC" id="3.4.-.-" evidence="22"/>
<evidence type="ECO:0000256" key="19">
    <source>
        <dbReference type="PIRSR" id="PIRSR601548-6"/>
    </source>
</evidence>
<evidence type="ECO:0000256" key="9">
    <source>
        <dbReference type="ARBA" id="ARBA00023049"/>
    </source>
</evidence>
<evidence type="ECO:0000256" key="6">
    <source>
        <dbReference type="ARBA" id="ARBA00022729"/>
    </source>
</evidence>
<dbReference type="EMBL" id="OB793747">
    <property type="protein sequence ID" value="CAD7428471.1"/>
    <property type="molecule type" value="Genomic_DNA"/>
</dbReference>
<evidence type="ECO:0000256" key="10">
    <source>
        <dbReference type="ARBA" id="ARBA00023157"/>
    </source>
</evidence>
<dbReference type="SUPFAM" id="SSF55486">
    <property type="entry name" value="Metalloproteases ('zincins'), catalytic domain"/>
    <property type="match status" value="2"/>
</dbReference>
<keyword evidence="3 22" id="KW-0121">Carboxypeptidase</keyword>
<dbReference type="Pfam" id="PF01401">
    <property type="entry name" value="Peptidase_M2"/>
    <property type="match status" value="4"/>
</dbReference>
<evidence type="ECO:0000256" key="20">
    <source>
        <dbReference type="PIRSR" id="PIRSR601548-8"/>
    </source>
</evidence>
<feature type="binding site" evidence="17">
    <location>
        <position position="164"/>
    </location>
    <ligand>
        <name>Zn(2+)</name>
        <dbReference type="ChEBI" id="CHEBI:29105"/>
        <label>1</label>
        <note>catalytic</note>
    </ligand>
</feature>
<dbReference type="PROSITE" id="PS52011">
    <property type="entry name" value="PEPTIDASE_M2"/>
    <property type="match status" value="3"/>
</dbReference>
<keyword evidence="9 22" id="KW-0482">Metalloprotease</keyword>
<dbReference type="GO" id="GO:0004180">
    <property type="term" value="F:carboxypeptidase activity"/>
    <property type="evidence" value="ECO:0007669"/>
    <property type="project" value="UniProtKB-KW"/>
</dbReference>
<feature type="active site" description="Proton donor 1" evidence="14">
    <location>
        <position position="295"/>
    </location>
</feature>
<dbReference type="PRINTS" id="PR00791">
    <property type="entry name" value="PEPDIPTASEA"/>
</dbReference>
<feature type="binding site" evidence="20">
    <location>
        <position position="164"/>
    </location>
    <ligand>
        <name>Zn(2+)</name>
        <dbReference type="ChEBI" id="CHEBI:29105"/>
        <label>2</label>
        <note>catalytic</note>
    </ligand>
</feature>
<gene>
    <name evidence="24" type="ORF">TMSB3V08_LOCUS5275</name>
</gene>
<comment type="catalytic activity">
    <reaction evidence="12">
        <text>Release of a C-terminal dipeptide, oligopeptide-|-Xaa-Yaa, when Xaa is not Pro, and Yaa is neither Asp nor Glu. Thus, conversion of angiotensin I to angiotensin II, with increase in vasoconstrictor activity, but no action on angiotensin II.</text>
        <dbReference type="EC" id="3.4.15.1"/>
    </reaction>
</comment>
<feature type="active site" description="Proton acceptor 2" evidence="15">
    <location>
        <position position="611"/>
    </location>
</feature>
<keyword evidence="4 22" id="KW-0645">Protease</keyword>
<evidence type="ECO:0000256" key="16">
    <source>
        <dbReference type="PIRSR" id="PIRSR601548-2"/>
    </source>
</evidence>
<reference evidence="24" key="1">
    <citation type="submission" date="2020-11" db="EMBL/GenBank/DDBJ databases">
        <authorList>
            <person name="Tran Van P."/>
        </authorList>
    </citation>
    <scope>NUCLEOTIDE SEQUENCE</scope>
</reference>
<evidence type="ECO:0000256" key="15">
    <source>
        <dbReference type="PIRSR" id="PIRSR601548-11"/>
    </source>
</evidence>